<dbReference type="AlphaFoldDB" id="A0A2N1MJV7"/>
<evidence type="ECO:0000313" key="2">
    <source>
        <dbReference type="EMBL" id="PKK61921.1"/>
    </source>
</evidence>
<feature type="compositionally biased region" description="Polar residues" evidence="1">
    <location>
        <begin position="1"/>
        <end position="13"/>
    </location>
</feature>
<protein>
    <submittedName>
        <fullName evidence="2">Uncharacterized protein</fullName>
    </submittedName>
</protein>
<comment type="caution">
    <text evidence="2">The sequence shown here is derived from an EMBL/GenBank/DDBJ whole genome shotgun (WGS) entry which is preliminary data.</text>
</comment>
<feature type="compositionally biased region" description="Polar residues" evidence="1">
    <location>
        <begin position="65"/>
        <end position="86"/>
    </location>
</feature>
<sequence>MTSKRNNKASGTSAPKRPAQSPPSGNIQVSTSQPSTDNSAKCIRVSSEPVMDQNNILTPPAPQETALTSPSPPVDTNTSPSASDSGTFLDDSQHFPSNFTDKGKSVEILPSESECAASPDASTAAIQSSPLRFYAATTPLLSKNFGPTSKPIAKPAMRLIENSSFFLLW</sequence>
<organism evidence="2 3">
    <name type="scientific">Rhizophagus irregularis</name>
    <dbReference type="NCBI Taxonomy" id="588596"/>
    <lineage>
        <taxon>Eukaryota</taxon>
        <taxon>Fungi</taxon>
        <taxon>Fungi incertae sedis</taxon>
        <taxon>Mucoromycota</taxon>
        <taxon>Glomeromycotina</taxon>
        <taxon>Glomeromycetes</taxon>
        <taxon>Glomerales</taxon>
        <taxon>Glomeraceae</taxon>
        <taxon>Rhizophagus</taxon>
    </lineage>
</organism>
<dbReference type="EMBL" id="LLXL01002076">
    <property type="protein sequence ID" value="PKK61921.1"/>
    <property type="molecule type" value="Genomic_DNA"/>
</dbReference>
<reference evidence="2 3" key="2">
    <citation type="submission" date="2017-10" db="EMBL/GenBank/DDBJ databases">
        <title>Extensive intraspecific genome diversity in a model arbuscular mycorrhizal fungus.</title>
        <authorList>
            <person name="Chen E.C.H."/>
            <person name="Morin E."/>
            <person name="Baudet D."/>
            <person name="Noel J."/>
            <person name="Ndikumana S."/>
            <person name="Charron P."/>
            <person name="St-Onge C."/>
            <person name="Giorgi J."/>
            <person name="Grigoriev I.V."/>
            <person name="Roux C."/>
            <person name="Martin F.M."/>
            <person name="Corradi N."/>
        </authorList>
    </citation>
    <scope>NUCLEOTIDE SEQUENCE [LARGE SCALE GENOMIC DNA]</scope>
    <source>
        <strain evidence="2 3">C2</strain>
    </source>
</reference>
<dbReference type="VEuPathDB" id="FungiDB:FUN_008526"/>
<evidence type="ECO:0000313" key="3">
    <source>
        <dbReference type="Proteomes" id="UP000233469"/>
    </source>
</evidence>
<gene>
    <name evidence="2" type="ORF">RhiirC2_791126</name>
</gene>
<proteinExistence type="predicted"/>
<feature type="region of interest" description="Disordered" evidence="1">
    <location>
        <begin position="1"/>
        <end position="104"/>
    </location>
</feature>
<accession>A0A2N1MJV7</accession>
<feature type="compositionally biased region" description="Polar residues" evidence="1">
    <location>
        <begin position="22"/>
        <end position="39"/>
    </location>
</feature>
<reference evidence="2 3" key="1">
    <citation type="submission" date="2016-04" db="EMBL/GenBank/DDBJ databases">
        <title>Genome analyses suggest a sexual origin of heterokaryosis in a supposedly ancient asexual fungus.</title>
        <authorList>
            <person name="Ropars J."/>
            <person name="Sedzielewska K."/>
            <person name="Noel J."/>
            <person name="Charron P."/>
            <person name="Farinelli L."/>
            <person name="Marton T."/>
            <person name="Kruger M."/>
            <person name="Pelin A."/>
            <person name="Brachmann A."/>
            <person name="Corradi N."/>
        </authorList>
    </citation>
    <scope>NUCLEOTIDE SEQUENCE [LARGE SCALE GENOMIC DNA]</scope>
    <source>
        <strain evidence="2 3">C2</strain>
    </source>
</reference>
<evidence type="ECO:0000256" key="1">
    <source>
        <dbReference type="SAM" id="MobiDB-lite"/>
    </source>
</evidence>
<dbReference type="Proteomes" id="UP000233469">
    <property type="component" value="Unassembled WGS sequence"/>
</dbReference>
<dbReference type="VEuPathDB" id="FungiDB:RhiirA1_475213"/>
<name>A0A2N1MJV7_9GLOM</name>
<dbReference type="VEuPathDB" id="FungiDB:RhiirFUN_009477"/>